<keyword evidence="4" id="KW-1185">Reference proteome</keyword>
<proteinExistence type="predicted"/>
<evidence type="ECO:0000256" key="2">
    <source>
        <dbReference type="SAM" id="Phobius"/>
    </source>
</evidence>
<feature type="compositionally biased region" description="Low complexity" evidence="1">
    <location>
        <begin position="497"/>
        <end position="514"/>
    </location>
</feature>
<keyword evidence="2" id="KW-0472">Membrane</keyword>
<sequence>GPPYAPKTQSSGGSPDMIPDIPITAVFLALYVAFAVIHFSILKANQKRDHKFIFSGAIFGFCKIRIITMSLRIAWACHKTNVSLAIAAQIFVYVGTVILYIVNWFFTQRIVRAQHPRWGWSLPYRVAHRACIVFLICCLLMLVVAGIQQFFTLNTYIHMIDRNLQVTGQTYFAFICFLPIVVVLISLALPRKGTEKFGAGRLRINIAILLTGAIVLSIGQIFRCVTTWLPPVALRSDQGQLLPLPWYFSKACFYGFNFLTEILVVIFYAVVRVDLRFHVPNKSNGLGAYSEGKFRSPYHSGEVRNGKHASKDANMLGTVDSKDTLHEYEASIFDDTRTLADSLRYPSSVLEVDSKTGNWKIKRASLIHTRYSQASEHSLWSSDRDTMMDAPPIPPIPTGEDWPLRASQISTRGSPTLEHRNRHSKSPDASSARTTDPSTNTQDVADAIAQAIAKLEANSDIHARPYLKQNYDDADAITKAPPPAYDSMTPRSRPKMSKSTSISTPSTISSACIPCPSPPSPSPSPSSSTSMRIPPRGSGSGSGSPARGWISLSQRCSRGYQTRS</sequence>
<feature type="compositionally biased region" description="Polar residues" evidence="1">
    <location>
        <begin position="427"/>
        <end position="440"/>
    </location>
</feature>
<accession>A0A6A5X1R3</accession>
<feature type="region of interest" description="Disordered" evidence="1">
    <location>
        <begin position="473"/>
        <end position="564"/>
    </location>
</feature>
<feature type="transmembrane region" description="Helical" evidence="2">
    <location>
        <begin position="21"/>
        <end position="41"/>
    </location>
</feature>
<dbReference type="EMBL" id="ML977558">
    <property type="protein sequence ID" value="KAF2007131.1"/>
    <property type="molecule type" value="Genomic_DNA"/>
</dbReference>
<keyword evidence="2" id="KW-0812">Transmembrane</keyword>
<dbReference type="AlphaFoldDB" id="A0A6A5X1R3"/>
<feature type="region of interest" description="Disordered" evidence="1">
    <location>
        <begin position="378"/>
        <end position="440"/>
    </location>
</feature>
<organism evidence="3 4">
    <name type="scientific">Amniculicola lignicola CBS 123094</name>
    <dbReference type="NCBI Taxonomy" id="1392246"/>
    <lineage>
        <taxon>Eukaryota</taxon>
        <taxon>Fungi</taxon>
        <taxon>Dikarya</taxon>
        <taxon>Ascomycota</taxon>
        <taxon>Pezizomycotina</taxon>
        <taxon>Dothideomycetes</taxon>
        <taxon>Pleosporomycetidae</taxon>
        <taxon>Pleosporales</taxon>
        <taxon>Amniculicolaceae</taxon>
        <taxon>Amniculicola</taxon>
    </lineage>
</organism>
<feature type="transmembrane region" description="Helical" evidence="2">
    <location>
        <begin position="171"/>
        <end position="190"/>
    </location>
</feature>
<feature type="transmembrane region" description="Helical" evidence="2">
    <location>
        <begin position="82"/>
        <end position="106"/>
    </location>
</feature>
<feature type="transmembrane region" description="Helical" evidence="2">
    <location>
        <begin position="253"/>
        <end position="271"/>
    </location>
</feature>
<reference evidence="3" key="1">
    <citation type="journal article" date="2020" name="Stud. Mycol.">
        <title>101 Dothideomycetes genomes: a test case for predicting lifestyles and emergence of pathogens.</title>
        <authorList>
            <person name="Haridas S."/>
            <person name="Albert R."/>
            <person name="Binder M."/>
            <person name="Bloem J."/>
            <person name="Labutti K."/>
            <person name="Salamov A."/>
            <person name="Andreopoulos B."/>
            <person name="Baker S."/>
            <person name="Barry K."/>
            <person name="Bills G."/>
            <person name="Bluhm B."/>
            <person name="Cannon C."/>
            <person name="Castanera R."/>
            <person name="Culley D."/>
            <person name="Daum C."/>
            <person name="Ezra D."/>
            <person name="Gonzalez J."/>
            <person name="Henrissat B."/>
            <person name="Kuo A."/>
            <person name="Liang C."/>
            <person name="Lipzen A."/>
            <person name="Lutzoni F."/>
            <person name="Magnuson J."/>
            <person name="Mondo S."/>
            <person name="Nolan M."/>
            <person name="Ohm R."/>
            <person name="Pangilinan J."/>
            <person name="Park H.-J."/>
            <person name="Ramirez L."/>
            <person name="Alfaro M."/>
            <person name="Sun H."/>
            <person name="Tritt A."/>
            <person name="Yoshinaga Y."/>
            <person name="Zwiers L.-H."/>
            <person name="Turgeon B."/>
            <person name="Goodwin S."/>
            <person name="Spatafora J."/>
            <person name="Crous P."/>
            <person name="Grigoriev I."/>
        </authorList>
    </citation>
    <scope>NUCLEOTIDE SEQUENCE</scope>
    <source>
        <strain evidence="3">CBS 123094</strain>
    </source>
</reference>
<feature type="non-terminal residue" evidence="3">
    <location>
        <position position="1"/>
    </location>
</feature>
<dbReference type="PANTHER" id="PTHR35184:SF1">
    <property type="entry name" value="INTEGRAL MEMBRANE PROTEIN"/>
    <property type="match status" value="1"/>
</dbReference>
<evidence type="ECO:0000313" key="3">
    <source>
        <dbReference type="EMBL" id="KAF2007131.1"/>
    </source>
</evidence>
<name>A0A6A5X1R3_9PLEO</name>
<protein>
    <submittedName>
        <fullName evidence="3">Uncharacterized protein</fullName>
    </submittedName>
</protein>
<feature type="transmembrane region" description="Helical" evidence="2">
    <location>
        <begin position="202"/>
        <end position="222"/>
    </location>
</feature>
<feature type="transmembrane region" description="Helical" evidence="2">
    <location>
        <begin position="126"/>
        <end position="151"/>
    </location>
</feature>
<dbReference type="OrthoDB" id="3357002at2759"/>
<feature type="compositionally biased region" description="Pro residues" evidence="1">
    <location>
        <begin position="515"/>
        <end position="524"/>
    </location>
</feature>
<feature type="transmembrane region" description="Helical" evidence="2">
    <location>
        <begin position="53"/>
        <end position="76"/>
    </location>
</feature>
<dbReference type="Pfam" id="PF11309">
    <property type="entry name" value="DUF3112"/>
    <property type="match status" value="1"/>
</dbReference>
<dbReference type="PANTHER" id="PTHR35184">
    <property type="entry name" value="YALI0C10208P"/>
    <property type="match status" value="1"/>
</dbReference>
<evidence type="ECO:0000256" key="1">
    <source>
        <dbReference type="SAM" id="MobiDB-lite"/>
    </source>
</evidence>
<dbReference type="InterPro" id="IPR021460">
    <property type="entry name" value="DUF3112"/>
</dbReference>
<feature type="compositionally biased region" description="Polar residues" evidence="1">
    <location>
        <begin position="551"/>
        <end position="564"/>
    </location>
</feature>
<evidence type="ECO:0000313" key="4">
    <source>
        <dbReference type="Proteomes" id="UP000799779"/>
    </source>
</evidence>
<gene>
    <name evidence="3" type="ORF">P154DRAFT_421040</name>
</gene>
<dbReference type="Proteomes" id="UP000799779">
    <property type="component" value="Unassembled WGS sequence"/>
</dbReference>
<keyword evidence="2" id="KW-1133">Transmembrane helix</keyword>